<keyword evidence="4 9" id="KW-0507">mRNA processing</keyword>
<dbReference type="AlphaFoldDB" id="A0A1F4UTM7"/>
<dbReference type="PANTHER" id="PTHR11207">
    <property type="entry name" value="RIBONUCLEASE III"/>
    <property type="match status" value="1"/>
</dbReference>
<dbReference type="EC" id="3.1.26.3" evidence="9"/>
<dbReference type="GO" id="GO:0006397">
    <property type="term" value="P:mRNA processing"/>
    <property type="evidence" value="ECO:0007669"/>
    <property type="project" value="UniProtKB-UniRule"/>
</dbReference>
<comment type="subcellular location">
    <subcellularLocation>
        <location evidence="9">Cytoplasm</location>
    </subcellularLocation>
</comment>
<comment type="cofactor">
    <cofactor evidence="9">
        <name>Mg(2+)</name>
        <dbReference type="ChEBI" id="CHEBI:18420"/>
    </cofactor>
</comment>
<dbReference type="PROSITE" id="PS50142">
    <property type="entry name" value="RNASE_3_2"/>
    <property type="match status" value="1"/>
</dbReference>
<keyword evidence="7 9" id="KW-0378">Hydrolase</keyword>
<name>A0A1F4UTM7_UNCKA</name>
<dbReference type="SUPFAM" id="SSF69065">
    <property type="entry name" value="RNase III domain-like"/>
    <property type="match status" value="1"/>
</dbReference>
<keyword evidence="6 9" id="KW-0255">Endonuclease</keyword>
<evidence type="ECO:0000256" key="6">
    <source>
        <dbReference type="ARBA" id="ARBA00022759"/>
    </source>
</evidence>
<feature type="region of interest" description="Disordered" evidence="10">
    <location>
        <begin position="211"/>
        <end position="231"/>
    </location>
</feature>
<keyword evidence="9" id="KW-0699">rRNA-binding</keyword>
<dbReference type="FunFam" id="1.10.1520.10:FF:000001">
    <property type="entry name" value="Ribonuclease 3"/>
    <property type="match status" value="1"/>
</dbReference>
<comment type="function">
    <text evidence="9">Digests double-stranded RNA. Involved in the processing of primary rRNA transcript to yield the immediate precursors to the large and small rRNAs (23S and 16S). Processes some mRNAs, and tRNAs when they are encoded in the rRNA operon. Processes pre-crRNA and tracrRNA of type II CRISPR loci if present in the organism.</text>
</comment>
<keyword evidence="5 9" id="KW-0540">Nuclease</keyword>
<feature type="binding site" evidence="9">
    <location>
        <position position="120"/>
    </location>
    <ligand>
        <name>Mg(2+)</name>
        <dbReference type="ChEBI" id="CHEBI:18420"/>
    </ligand>
</feature>
<evidence type="ECO:0000256" key="8">
    <source>
        <dbReference type="ARBA" id="ARBA00022884"/>
    </source>
</evidence>
<organism evidence="13 14">
    <name type="scientific">candidate division WWE3 bacterium RBG_16_37_10</name>
    <dbReference type="NCBI Taxonomy" id="1802610"/>
    <lineage>
        <taxon>Bacteria</taxon>
        <taxon>Katanobacteria</taxon>
    </lineage>
</organism>
<dbReference type="GO" id="GO:0046872">
    <property type="term" value="F:metal ion binding"/>
    <property type="evidence" value="ECO:0007669"/>
    <property type="project" value="UniProtKB-KW"/>
</dbReference>
<dbReference type="GO" id="GO:0006364">
    <property type="term" value="P:rRNA processing"/>
    <property type="evidence" value="ECO:0007669"/>
    <property type="project" value="UniProtKB-UniRule"/>
</dbReference>
<evidence type="ECO:0000256" key="2">
    <source>
        <dbReference type="ARBA" id="ARBA00010183"/>
    </source>
</evidence>
<dbReference type="InterPro" id="IPR036389">
    <property type="entry name" value="RNase_III_sf"/>
</dbReference>
<feature type="active site" evidence="9">
    <location>
        <position position="123"/>
    </location>
</feature>
<feature type="domain" description="RNase III" evidence="12">
    <location>
        <begin position="5"/>
        <end position="134"/>
    </location>
</feature>
<keyword evidence="9" id="KW-0963">Cytoplasm</keyword>
<evidence type="ECO:0000313" key="13">
    <source>
        <dbReference type="EMBL" id="OGC48256.1"/>
    </source>
</evidence>
<keyword evidence="3 9" id="KW-0698">rRNA processing</keyword>
<dbReference type="HAMAP" id="MF_00104">
    <property type="entry name" value="RNase_III"/>
    <property type="match status" value="1"/>
</dbReference>
<feature type="binding site" evidence="9">
    <location>
        <position position="123"/>
    </location>
    <ligand>
        <name>Mg(2+)</name>
        <dbReference type="ChEBI" id="CHEBI:18420"/>
    </ligand>
</feature>
<comment type="caution">
    <text evidence="13">The sequence shown here is derived from an EMBL/GenBank/DDBJ whole genome shotgun (WGS) entry which is preliminary data.</text>
</comment>
<evidence type="ECO:0000259" key="11">
    <source>
        <dbReference type="PROSITE" id="PS50137"/>
    </source>
</evidence>
<evidence type="ECO:0000313" key="14">
    <source>
        <dbReference type="Proteomes" id="UP000177371"/>
    </source>
</evidence>
<dbReference type="GO" id="GO:0008033">
    <property type="term" value="P:tRNA processing"/>
    <property type="evidence" value="ECO:0007669"/>
    <property type="project" value="UniProtKB-KW"/>
</dbReference>
<keyword evidence="9" id="KW-0479">Metal-binding</keyword>
<dbReference type="GO" id="GO:0010468">
    <property type="term" value="P:regulation of gene expression"/>
    <property type="evidence" value="ECO:0007669"/>
    <property type="project" value="TreeGrafter"/>
</dbReference>
<evidence type="ECO:0000256" key="1">
    <source>
        <dbReference type="ARBA" id="ARBA00000109"/>
    </source>
</evidence>
<dbReference type="InterPro" id="IPR011907">
    <property type="entry name" value="RNase_III"/>
</dbReference>
<keyword evidence="8 9" id="KW-0694">RNA-binding</keyword>
<evidence type="ECO:0000256" key="5">
    <source>
        <dbReference type="ARBA" id="ARBA00022722"/>
    </source>
</evidence>
<dbReference type="EMBL" id="MEUT01000071">
    <property type="protein sequence ID" value="OGC48256.1"/>
    <property type="molecule type" value="Genomic_DNA"/>
</dbReference>
<dbReference type="Pfam" id="PF00035">
    <property type="entry name" value="dsrm"/>
    <property type="match status" value="1"/>
</dbReference>
<dbReference type="GO" id="GO:0019843">
    <property type="term" value="F:rRNA binding"/>
    <property type="evidence" value="ECO:0007669"/>
    <property type="project" value="UniProtKB-KW"/>
</dbReference>
<accession>A0A1F4UTM7</accession>
<dbReference type="InterPro" id="IPR014720">
    <property type="entry name" value="dsRBD_dom"/>
</dbReference>
<comment type="catalytic activity">
    <reaction evidence="1 9">
        <text>Endonucleolytic cleavage to 5'-phosphomonoester.</text>
        <dbReference type="EC" id="3.1.26.3"/>
    </reaction>
</comment>
<dbReference type="InterPro" id="IPR000999">
    <property type="entry name" value="RNase_III_dom"/>
</dbReference>
<dbReference type="Gene3D" id="1.10.1520.10">
    <property type="entry name" value="Ribonuclease III domain"/>
    <property type="match status" value="1"/>
</dbReference>
<feature type="active site" evidence="9">
    <location>
        <position position="51"/>
    </location>
</feature>
<evidence type="ECO:0000256" key="7">
    <source>
        <dbReference type="ARBA" id="ARBA00022801"/>
    </source>
</evidence>
<dbReference type="PROSITE" id="PS50137">
    <property type="entry name" value="DS_RBD"/>
    <property type="match status" value="1"/>
</dbReference>
<dbReference type="PROSITE" id="PS00517">
    <property type="entry name" value="RNASE_3_1"/>
    <property type="match status" value="1"/>
</dbReference>
<dbReference type="SMART" id="SM00535">
    <property type="entry name" value="RIBOc"/>
    <property type="match status" value="1"/>
</dbReference>
<dbReference type="SMART" id="SM00358">
    <property type="entry name" value="DSRM"/>
    <property type="match status" value="1"/>
</dbReference>
<dbReference type="SUPFAM" id="SSF54768">
    <property type="entry name" value="dsRNA-binding domain-like"/>
    <property type="match status" value="1"/>
</dbReference>
<dbReference type="Pfam" id="PF14622">
    <property type="entry name" value="Ribonucleas_3_3"/>
    <property type="match status" value="1"/>
</dbReference>
<keyword evidence="9" id="KW-0460">Magnesium</keyword>
<dbReference type="GO" id="GO:0005737">
    <property type="term" value="C:cytoplasm"/>
    <property type="evidence" value="ECO:0007669"/>
    <property type="project" value="UniProtKB-SubCell"/>
</dbReference>
<dbReference type="Gene3D" id="3.30.160.20">
    <property type="match status" value="1"/>
</dbReference>
<dbReference type="PANTHER" id="PTHR11207:SF0">
    <property type="entry name" value="RIBONUCLEASE 3"/>
    <property type="match status" value="1"/>
</dbReference>
<keyword evidence="9" id="KW-0819">tRNA processing</keyword>
<proteinExistence type="inferred from homology"/>
<dbReference type="Proteomes" id="UP000177371">
    <property type="component" value="Unassembled WGS sequence"/>
</dbReference>
<reference evidence="13 14" key="1">
    <citation type="journal article" date="2016" name="Nat. Commun.">
        <title>Thousands of microbial genomes shed light on interconnected biogeochemical processes in an aquifer system.</title>
        <authorList>
            <person name="Anantharaman K."/>
            <person name="Brown C.T."/>
            <person name="Hug L.A."/>
            <person name="Sharon I."/>
            <person name="Castelle C.J."/>
            <person name="Probst A.J."/>
            <person name="Thomas B.C."/>
            <person name="Singh A."/>
            <person name="Wilkins M.J."/>
            <person name="Karaoz U."/>
            <person name="Brodie E.L."/>
            <person name="Williams K.H."/>
            <person name="Hubbard S.S."/>
            <person name="Banfield J.F."/>
        </authorList>
    </citation>
    <scope>NUCLEOTIDE SEQUENCE [LARGE SCALE GENOMIC DNA]</scope>
</reference>
<feature type="binding site" evidence="9">
    <location>
        <position position="47"/>
    </location>
    <ligand>
        <name>Mg(2+)</name>
        <dbReference type="ChEBI" id="CHEBI:18420"/>
    </ligand>
</feature>
<evidence type="ECO:0000256" key="9">
    <source>
        <dbReference type="HAMAP-Rule" id="MF_00104"/>
    </source>
</evidence>
<dbReference type="GO" id="GO:0004525">
    <property type="term" value="F:ribonuclease III activity"/>
    <property type="evidence" value="ECO:0007669"/>
    <property type="project" value="UniProtKB-UniRule"/>
</dbReference>
<evidence type="ECO:0000259" key="12">
    <source>
        <dbReference type="PROSITE" id="PS50142"/>
    </source>
</evidence>
<dbReference type="STRING" id="1802610.A2W32_03510"/>
<comment type="subunit">
    <text evidence="9">Homodimer.</text>
</comment>
<gene>
    <name evidence="9" type="primary">rnc</name>
    <name evidence="13" type="ORF">A2W32_03510</name>
</gene>
<dbReference type="CDD" id="cd00593">
    <property type="entry name" value="RIBOc"/>
    <property type="match status" value="1"/>
</dbReference>
<evidence type="ECO:0000256" key="3">
    <source>
        <dbReference type="ARBA" id="ARBA00022552"/>
    </source>
</evidence>
<dbReference type="GO" id="GO:0003725">
    <property type="term" value="F:double-stranded RNA binding"/>
    <property type="evidence" value="ECO:0007669"/>
    <property type="project" value="TreeGrafter"/>
</dbReference>
<feature type="domain" description="DRBM" evidence="11">
    <location>
        <begin position="161"/>
        <end position="230"/>
    </location>
</feature>
<dbReference type="NCBIfam" id="TIGR02191">
    <property type="entry name" value="RNaseIII"/>
    <property type="match status" value="1"/>
</dbReference>
<sequence length="231" mass="26431">MEFDTKKLESVLKTEIKDSLLFLTAFTHRSYLNEHPDYENNSNERLEFLGDAVLQLLSSEFLYNKFPESPEGDLTNYRASIVCTPSLAEESRRLNYGEFLLLSNGEEATGGRNREYILANTFEAVLGALYMQNGLDFCREFVNRELLYKVDEIIKREAYKDAKSKYQELAQDKYGITPIYEVIDSWGLDHDKTFKVGVYLDKDLKAVGEGRSKQRAEQNAASAALDNMKGL</sequence>
<evidence type="ECO:0000256" key="10">
    <source>
        <dbReference type="SAM" id="MobiDB-lite"/>
    </source>
</evidence>
<comment type="similarity">
    <text evidence="2">Belongs to the ribonuclease III family.</text>
</comment>
<evidence type="ECO:0000256" key="4">
    <source>
        <dbReference type="ARBA" id="ARBA00022664"/>
    </source>
</evidence>
<dbReference type="CDD" id="cd10845">
    <property type="entry name" value="DSRM_RNAse_III_family"/>
    <property type="match status" value="1"/>
</dbReference>
<protein>
    <recommendedName>
        <fullName evidence="9">Ribonuclease 3</fullName>
        <ecNumber evidence="9">3.1.26.3</ecNumber>
    </recommendedName>
    <alternativeName>
        <fullName evidence="9">Ribonuclease III</fullName>
        <shortName evidence="9">RNase III</shortName>
    </alternativeName>
</protein>